<dbReference type="Gene3D" id="3.40.50.300">
    <property type="entry name" value="P-loop containing nucleotide triphosphate hydrolases"/>
    <property type="match status" value="1"/>
</dbReference>
<keyword evidence="5 7" id="KW-1133">Transmembrane helix</keyword>
<evidence type="ECO:0000256" key="4">
    <source>
        <dbReference type="ARBA" id="ARBA00022840"/>
    </source>
</evidence>
<comment type="subcellular location">
    <subcellularLocation>
        <location evidence="1">Cell membrane</location>
        <topology evidence="1">Multi-pass membrane protein</topology>
    </subcellularLocation>
</comment>
<feature type="transmembrane region" description="Helical" evidence="7">
    <location>
        <begin position="69"/>
        <end position="93"/>
    </location>
</feature>
<name>A0ABT5WTH4_9SPHN</name>
<dbReference type="PROSITE" id="PS50893">
    <property type="entry name" value="ABC_TRANSPORTER_2"/>
    <property type="match status" value="1"/>
</dbReference>
<dbReference type="InterPro" id="IPR011527">
    <property type="entry name" value="ABC1_TM_dom"/>
</dbReference>
<dbReference type="InterPro" id="IPR003439">
    <property type="entry name" value="ABC_transporter-like_ATP-bd"/>
</dbReference>
<dbReference type="EMBL" id="JARESE010000051">
    <property type="protein sequence ID" value="MDE8653186.1"/>
    <property type="molecule type" value="Genomic_DNA"/>
</dbReference>
<dbReference type="GO" id="GO:0005524">
    <property type="term" value="F:ATP binding"/>
    <property type="evidence" value="ECO:0007669"/>
    <property type="project" value="UniProtKB-KW"/>
</dbReference>
<evidence type="ECO:0000256" key="3">
    <source>
        <dbReference type="ARBA" id="ARBA00022741"/>
    </source>
</evidence>
<dbReference type="PROSITE" id="PS50929">
    <property type="entry name" value="ABC_TM1F"/>
    <property type="match status" value="1"/>
</dbReference>
<dbReference type="PANTHER" id="PTHR24221">
    <property type="entry name" value="ATP-BINDING CASSETTE SUB-FAMILY B"/>
    <property type="match status" value="1"/>
</dbReference>
<feature type="transmembrane region" description="Helical" evidence="7">
    <location>
        <begin position="141"/>
        <end position="160"/>
    </location>
</feature>
<dbReference type="Gene3D" id="1.20.1560.10">
    <property type="entry name" value="ABC transporter type 1, transmembrane domain"/>
    <property type="match status" value="1"/>
</dbReference>
<keyword evidence="11" id="KW-1185">Reference proteome</keyword>
<dbReference type="InterPro" id="IPR027417">
    <property type="entry name" value="P-loop_NTPase"/>
</dbReference>
<protein>
    <submittedName>
        <fullName evidence="10">ABC transporter ATP-binding protein</fullName>
    </submittedName>
</protein>
<gene>
    <name evidence="10" type="ORF">PYV00_15905</name>
</gene>
<accession>A0ABT5WTH4</accession>
<evidence type="ECO:0000256" key="2">
    <source>
        <dbReference type="ARBA" id="ARBA00022692"/>
    </source>
</evidence>
<evidence type="ECO:0000256" key="1">
    <source>
        <dbReference type="ARBA" id="ARBA00004651"/>
    </source>
</evidence>
<sequence>MRNGLSVIGPDKPLLAIALALAVVLGLLETLLLYIVAAVAIAMSSGGLLVRLGPHAHAIEMPMDRACQLGLAAVGGLIVISFPLAKLMAALSWRAMIRLRTRILEAYLGASLQYRDSLREGSLQQLIGDYCLRAENVVQQLTLALVNLVMFVIIVAGAIVSSPEVALLLIASLAICTVLLSPVGRWLREDATKPTLTNREIVSRVAQAARVSTEIAAYHVERPVADMLNADIRSAARAMGRLRFEGRLVPNLFQYGTIGFVLILVSIVASIEPSYLAGLAPLALLLVRALASLRQVQRATHVAREIAPFVQAIEADLDALETHSWPAGEIDIDRFDTLGVRNLCYQYGAEETVLKGLHFVIRPGEVIGIVGPSGGGKSTLSALLLRLRLPTAGQVLVGDVPLEAVSAQSWSRLSAFVPQDSKLVFGTVRANIRFFRPGFSDDDVEAAARAAHIHDEIMRLPQGYDTQLGPGSRDLSGGQRQRLSIARALLGKPELIVMDEPTSALDSRSEKLVTQTLQELRGRTTIVLIAHRPTTLEVCDRIFEMDAGVLTERLAC</sequence>
<evidence type="ECO:0000256" key="6">
    <source>
        <dbReference type="ARBA" id="ARBA00023136"/>
    </source>
</evidence>
<evidence type="ECO:0000256" key="5">
    <source>
        <dbReference type="ARBA" id="ARBA00022989"/>
    </source>
</evidence>
<dbReference type="InterPro" id="IPR017871">
    <property type="entry name" value="ABC_transporter-like_CS"/>
</dbReference>
<evidence type="ECO:0000259" key="9">
    <source>
        <dbReference type="PROSITE" id="PS50929"/>
    </source>
</evidence>
<keyword evidence="3" id="KW-0547">Nucleotide-binding</keyword>
<dbReference type="InterPro" id="IPR003593">
    <property type="entry name" value="AAA+_ATPase"/>
</dbReference>
<organism evidence="10 11">
    <name type="scientific">Novosphingobium album</name>
    <name type="common">ex Liu et al. 2023</name>
    <dbReference type="NCBI Taxonomy" id="3031130"/>
    <lineage>
        <taxon>Bacteria</taxon>
        <taxon>Pseudomonadati</taxon>
        <taxon>Pseudomonadota</taxon>
        <taxon>Alphaproteobacteria</taxon>
        <taxon>Sphingomonadales</taxon>
        <taxon>Sphingomonadaceae</taxon>
        <taxon>Novosphingobium</taxon>
    </lineage>
</organism>
<feature type="domain" description="ABC transmembrane type-1" evidence="9">
    <location>
        <begin position="14"/>
        <end position="305"/>
    </location>
</feature>
<feature type="domain" description="ABC transporter" evidence="8">
    <location>
        <begin position="338"/>
        <end position="554"/>
    </location>
</feature>
<dbReference type="PANTHER" id="PTHR24221:SF654">
    <property type="entry name" value="ATP-BINDING CASSETTE SUB-FAMILY B MEMBER 6"/>
    <property type="match status" value="1"/>
</dbReference>
<dbReference type="SUPFAM" id="SSF90123">
    <property type="entry name" value="ABC transporter transmembrane region"/>
    <property type="match status" value="1"/>
</dbReference>
<feature type="transmembrane region" description="Helical" evidence="7">
    <location>
        <begin position="248"/>
        <end position="269"/>
    </location>
</feature>
<dbReference type="Proteomes" id="UP001216253">
    <property type="component" value="Unassembled WGS sequence"/>
</dbReference>
<dbReference type="SMART" id="SM00382">
    <property type="entry name" value="AAA"/>
    <property type="match status" value="1"/>
</dbReference>
<dbReference type="InterPro" id="IPR039421">
    <property type="entry name" value="Type_1_exporter"/>
</dbReference>
<dbReference type="Pfam" id="PF00005">
    <property type="entry name" value="ABC_tran"/>
    <property type="match status" value="1"/>
</dbReference>
<proteinExistence type="predicted"/>
<feature type="transmembrane region" description="Helical" evidence="7">
    <location>
        <begin position="166"/>
        <end position="187"/>
    </location>
</feature>
<keyword evidence="6 7" id="KW-0472">Membrane</keyword>
<reference evidence="10 11" key="1">
    <citation type="submission" date="2023-03" db="EMBL/GenBank/DDBJ databases">
        <title>NovoSphingobium album sp. nov. isolated from polycyclic aromatic hydrocarbons- and heavy-metal polluted soil.</title>
        <authorList>
            <person name="Liu Z."/>
            <person name="Wang K."/>
        </authorList>
    </citation>
    <scope>NUCLEOTIDE SEQUENCE [LARGE SCALE GENOMIC DNA]</scope>
    <source>
        <strain evidence="10 11">H3SJ31-1</strain>
    </source>
</reference>
<keyword evidence="2 7" id="KW-0812">Transmembrane</keyword>
<evidence type="ECO:0000313" key="10">
    <source>
        <dbReference type="EMBL" id="MDE8653186.1"/>
    </source>
</evidence>
<dbReference type="InterPro" id="IPR036640">
    <property type="entry name" value="ABC1_TM_sf"/>
</dbReference>
<evidence type="ECO:0000259" key="8">
    <source>
        <dbReference type="PROSITE" id="PS50893"/>
    </source>
</evidence>
<dbReference type="PROSITE" id="PS00211">
    <property type="entry name" value="ABC_TRANSPORTER_1"/>
    <property type="match status" value="1"/>
</dbReference>
<evidence type="ECO:0000313" key="11">
    <source>
        <dbReference type="Proteomes" id="UP001216253"/>
    </source>
</evidence>
<feature type="transmembrane region" description="Helical" evidence="7">
    <location>
        <begin position="14"/>
        <end position="43"/>
    </location>
</feature>
<comment type="caution">
    <text evidence="10">The sequence shown here is derived from an EMBL/GenBank/DDBJ whole genome shotgun (WGS) entry which is preliminary data.</text>
</comment>
<dbReference type="SUPFAM" id="SSF52540">
    <property type="entry name" value="P-loop containing nucleoside triphosphate hydrolases"/>
    <property type="match status" value="1"/>
</dbReference>
<keyword evidence="4 10" id="KW-0067">ATP-binding</keyword>
<evidence type="ECO:0000256" key="7">
    <source>
        <dbReference type="SAM" id="Phobius"/>
    </source>
</evidence>